<sequence length="47" mass="5136">SKGKNVVSKDLSSIEGYGVLSESCSIFNKDCLYLINSLILAEIIIEE</sequence>
<accession>A0ACA9PAJ7</accession>
<protein>
    <submittedName>
        <fullName evidence="1">14200_t:CDS:1</fullName>
    </submittedName>
</protein>
<keyword evidence="2" id="KW-1185">Reference proteome</keyword>
<comment type="caution">
    <text evidence="1">The sequence shown here is derived from an EMBL/GenBank/DDBJ whole genome shotgun (WGS) entry which is preliminary data.</text>
</comment>
<evidence type="ECO:0000313" key="1">
    <source>
        <dbReference type="EMBL" id="CAG8690351.1"/>
    </source>
</evidence>
<organism evidence="1 2">
    <name type="scientific">Cetraspora pellucida</name>
    <dbReference type="NCBI Taxonomy" id="1433469"/>
    <lineage>
        <taxon>Eukaryota</taxon>
        <taxon>Fungi</taxon>
        <taxon>Fungi incertae sedis</taxon>
        <taxon>Mucoromycota</taxon>
        <taxon>Glomeromycotina</taxon>
        <taxon>Glomeromycetes</taxon>
        <taxon>Diversisporales</taxon>
        <taxon>Gigasporaceae</taxon>
        <taxon>Cetraspora</taxon>
    </lineage>
</organism>
<proteinExistence type="predicted"/>
<evidence type="ECO:0000313" key="2">
    <source>
        <dbReference type="Proteomes" id="UP000789366"/>
    </source>
</evidence>
<gene>
    <name evidence="1" type="ORF">SPELUC_LOCUS10717</name>
</gene>
<feature type="non-terminal residue" evidence="1">
    <location>
        <position position="1"/>
    </location>
</feature>
<dbReference type="EMBL" id="CAJVPW010020713">
    <property type="protein sequence ID" value="CAG8690351.1"/>
    <property type="molecule type" value="Genomic_DNA"/>
</dbReference>
<name>A0ACA9PAJ7_9GLOM</name>
<feature type="non-terminal residue" evidence="1">
    <location>
        <position position="47"/>
    </location>
</feature>
<dbReference type="Proteomes" id="UP000789366">
    <property type="component" value="Unassembled WGS sequence"/>
</dbReference>
<reference evidence="1" key="1">
    <citation type="submission" date="2021-06" db="EMBL/GenBank/DDBJ databases">
        <authorList>
            <person name="Kallberg Y."/>
            <person name="Tangrot J."/>
            <person name="Rosling A."/>
        </authorList>
    </citation>
    <scope>NUCLEOTIDE SEQUENCE</scope>
    <source>
        <strain evidence="1">28 12/20/2015</strain>
    </source>
</reference>